<dbReference type="PANTHER" id="PTHR43884">
    <property type="entry name" value="ACYL-COA DEHYDROGENASE"/>
    <property type="match status" value="1"/>
</dbReference>
<proteinExistence type="inferred from homology"/>
<keyword evidence="3" id="KW-0274">FAD</keyword>
<evidence type="ECO:0000256" key="2">
    <source>
        <dbReference type="ARBA" id="ARBA00022630"/>
    </source>
</evidence>
<dbReference type="AlphaFoldDB" id="A0A4R7PBN2"/>
<dbReference type="InterPro" id="IPR046373">
    <property type="entry name" value="Acyl-CoA_Oxase/DH_mid-dom_sf"/>
</dbReference>
<dbReference type="Gene3D" id="1.20.140.10">
    <property type="entry name" value="Butyryl-CoA Dehydrogenase, subunit A, domain 3"/>
    <property type="match status" value="1"/>
</dbReference>
<accession>A0A4R7PBN2</accession>
<dbReference type="OrthoDB" id="9769473at2"/>
<evidence type="ECO:0000256" key="3">
    <source>
        <dbReference type="ARBA" id="ARBA00022827"/>
    </source>
</evidence>
<keyword evidence="7" id="KW-1185">Reference proteome</keyword>
<dbReference type="SUPFAM" id="SSF47203">
    <property type="entry name" value="Acyl-CoA dehydrogenase C-terminal domain-like"/>
    <property type="match status" value="1"/>
</dbReference>
<keyword evidence="4" id="KW-0560">Oxidoreductase</keyword>
<dbReference type="SUPFAM" id="SSF56645">
    <property type="entry name" value="Acyl-CoA dehydrogenase NM domain-like"/>
    <property type="match status" value="1"/>
</dbReference>
<evidence type="ECO:0000313" key="6">
    <source>
        <dbReference type="EMBL" id="TDU31493.1"/>
    </source>
</evidence>
<keyword evidence="2" id="KW-0285">Flavoprotein</keyword>
<dbReference type="PANTHER" id="PTHR43884:SF20">
    <property type="entry name" value="ACYL-COA DEHYDROGENASE FADE28"/>
    <property type="match status" value="1"/>
</dbReference>
<dbReference type="Pfam" id="PF00441">
    <property type="entry name" value="Acyl-CoA_dh_1"/>
    <property type="match status" value="1"/>
</dbReference>
<comment type="similarity">
    <text evidence="1">Belongs to the acyl-CoA dehydrogenase family.</text>
</comment>
<dbReference type="Gene3D" id="2.40.110.10">
    <property type="entry name" value="Butyryl-CoA Dehydrogenase, subunit A, domain 2"/>
    <property type="match status" value="1"/>
</dbReference>
<dbReference type="CDD" id="cd00567">
    <property type="entry name" value="ACAD"/>
    <property type="match status" value="1"/>
</dbReference>
<reference evidence="6 7" key="1">
    <citation type="submission" date="2019-03" db="EMBL/GenBank/DDBJ databases">
        <title>Genomic Encyclopedia of Type Strains, Phase IV (KMG-IV): sequencing the most valuable type-strain genomes for metagenomic binning, comparative biology and taxonomic classification.</title>
        <authorList>
            <person name="Goeker M."/>
        </authorList>
    </citation>
    <scope>NUCLEOTIDE SEQUENCE [LARGE SCALE GENOMIC DNA]</scope>
    <source>
        <strain evidence="6 7">DSM 26377</strain>
    </source>
</reference>
<name>A0A4R7PBN2_9GAMM</name>
<organism evidence="6 7">
    <name type="scientific">Panacagrimonas perspica</name>
    <dbReference type="NCBI Taxonomy" id="381431"/>
    <lineage>
        <taxon>Bacteria</taxon>
        <taxon>Pseudomonadati</taxon>
        <taxon>Pseudomonadota</taxon>
        <taxon>Gammaproteobacteria</taxon>
        <taxon>Nevskiales</taxon>
        <taxon>Nevskiaceae</taxon>
        <taxon>Panacagrimonas</taxon>
    </lineage>
</organism>
<dbReference type="InterPro" id="IPR036250">
    <property type="entry name" value="AcylCo_DH-like_C"/>
</dbReference>
<evidence type="ECO:0000313" key="7">
    <source>
        <dbReference type="Proteomes" id="UP000295341"/>
    </source>
</evidence>
<dbReference type="Proteomes" id="UP000295341">
    <property type="component" value="Unassembled WGS sequence"/>
</dbReference>
<gene>
    <name evidence="6" type="ORF">DFR24_0863</name>
</gene>
<protein>
    <submittedName>
        <fullName evidence="6">Alkylation response protein AidB-like acyl-CoA dehydrogenase</fullName>
    </submittedName>
</protein>
<comment type="caution">
    <text evidence="6">The sequence shown here is derived from an EMBL/GenBank/DDBJ whole genome shotgun (WGS) entry which is preliminary data.</text>
</comment>
<dbReference type="RefSeq" id="WP_133880069.1">
    <property type="nucleotide sequence ID" value="NZ_MWIN01000012.1"/>
</dbReference>
<dbReference type="InterPro" id="IPR009075">
    <property type="entry name" value="AcylCo_DH/oxidase_C"/>
</dbReference>
<feature type="domain" description="Acyl-CoA dehydrogenase/oxidase C-terminal" evidence="5">
    <location>
        <begin position="228"/>
        <end position="359"/>
    </location>
</feature>
<evidence type="ECO:0000259" key="5">
    <source>
        <dbReference type="Pfam" id="PF00441"/>
    </source>
</evidence>
<dbReference type="GO" id="GO:0003995">
    <property type="term" value="F:acyl-CoA dehydrogenase activity"/>
    <property type="evidence" value="ECO:0007669"/>
    <property type="project" value="TreeGrafter"/>
</dbReference>
<dbReference type="EMBL" id="SOBT01000008">
    <property type="protein sequence ID" value="TDU31493.1"/>
    <property type="molecule type" value="Genomic_DNA"/>
</dbReference>
<evidence type="ECO:0000256" key="1">
    <source>
        <dbReference type="ARBA" id="ARBA00009347"/>
    </source>
</evidence>
<sequence length="360" mass="38918">MDTDLLRLFEDSLARFNRERYSPAQLVARSRETTGTGLLSEMADMGWFELLRGEADDEPAASSVVRLLPVFRAAGEGAWREPLACVLGAPAVIAARTDATAQRESLVEGLISASAPLAYAAREADDGWHRIGITTVARGDAGGHVLDGHKIAVMDVASCAAIIVLAVDAQTRRPGYFLVARDAAGLERGDASSIDGHGLSDLKLTGVRAEYLCAGDHAARAEAWDAILGAAEAVGIMRGANRDTSAYLRERRQFGRPLLDFQVLQHRLVEMHLLERETDALLESTAEAFDANAPGLERRLLVLRAQASRALRQVTREAVQMHGGMGVTQETRVSHYYRRALMLDGLHGSEEAALERLAAA</sequence>
<evidence type="ECO:0000256" key="4">
    <source>
        <dbReference type="ARBA" id="ARBA00023002"/>
    </source>
</evidence>
<dbReference type="InterPro" id="IPR009100">
    <property type="entry name" value="AcylCoA_DH/oxidase_NM_dom_sf"/>
</dbReference>